<dbReference type="Pfam" id="PF07484">
    <property type="entry name" value="Collar"/>
    <property type="match status" value="1"/>
</dbReference>
<dbReference type="Gene3D" id="3.90.1340.10">
    <property type="entry name" value="Phage tail collar domain"/>
    <property type="match status" value="1"/>
</dbReference>
<comment type="caution">
    <text evidence="2">The sequence shown here is derived from an EMBL/GenBank/DDBJ whole genome shotgun (WGS) entry which is preliminary data.</text>
</comment>
<evidence type="ECO:0000259" key="1">
    <source>
        <dbReference type="Pfam" id="PF07484"/>
    </source>
</evidence>
<name>A0AAW5K6W1_9BACT</name>
<evidence type="ECO:0000313" key="3">
    <source>
        <dbReference type="Proteomes" id="UP001205919"/>
    </source>
</evidence>
<dbReference type="SUPFAM" id="SSF88874">
    <property type="entry name" value="Receptor-binding domain of short tail fibre protein gp12"/>
    <property type="match status" value="1"/>
</dbReference>
<organism evidence="2 3">
    <name type="scientific">Cloacibacillus evryensis</name>
    <dbReference type="NCBI Taxonomy" id="508460"/>
    <lineage>
        <taxon>Bacteria</taxon>
        <taxon>Thermotogati</taxon>
        <taxon>Synergistota</taxon>
        <taxon>Synergistia</taxon>
        <taxon>Synergistales</taxon>
        <taxon>Synergistaceae</taxon>
        <taxon>Cloacibacillus</taxon>
    </lineage>
</organism>
<evidence type="ECO:0000313" key="2">
    <source>
        <dbReference type="EMBL" id="MCQ4814263.1"/>
    </source>
</evidence>
<dbReference type="Proteomes" id="UP001205919">
    <property type="component" value="Unassembled WGS sequence"/>
</dbReference>
<proteinExistence type="predicted"/>
<dbReference type="AlphaFoldDB" id="A0AAW5K6W1"/>
<protein>
    <submittedName>
        <fullName evidence="2">Tail fiber protein</fullName>
    </submittedName>
</protein>
<keyword evidence="3" id="KW-1185">Reference proteome</keyword>
<accession>A0AAW5K6W1</accession>
<gene>
    <name evidence="2" type="ORF">NE630_07440</name>
</gene>
<dbReference type="EMBL" id="JANFYT010000013">
    <property type="protein sequence ID" value="MCQ4814263.1"/>
    <property type="molecule type" value="Genomic_DNA"/>
</dbReference>
<reference evidence="2 3" key="1">
    <citation type="submission" date="2022-06" db="EMBL/GenBank/DDBJ databases">
        <title>Isolation of gut microbiota from human fecal samples.</title>
        <authorList>
            <person name="Pamer E.G."/>
            <person name="Barat B."/>
            <person name="Waligurski E."/>
            <person name="Medina S."/>
            <person name="Paddock L."/>
            <person name="Mostad J."/>
        </authorList>
    </citation>
    <scope>NUCLEOTIDE SEQUENCE [LARGE SCALE GENOMIC DNA]</scope>
    <source>
        <strain evidence="2 3">DFI.9.90</strain>
    </source>
</reference>
<feature type="domain" description="Phage tail collar" evidence="1">
    <location>
        <begin position="26"/>
        <end position="82"/>
    </location>
</feature>
<dbReference type="InterPro" id="IPR037053">
    <property type="entry name" value="Phage_tail_collar_dom_sf"/>
</dbReference>
<dbReference type="RefSeq" id="WP_008710012.1">
    <property type="nucleotide sequence ID" value="NZ_CABKQM010000005.1"/>
</dbReference>
<dbReference type="InterPro" id="IPR011083">
    <property type="entry name" value="Phage_tail_collar_dom"/>
</dbReference>
<sequence>MARVEMYGLDANRQPVRKVANSPVGWIGWYPVETPPEGTLVCNGGAVSRTAYAELFAVLGTKYGAGDGSTTFNLPDLRGRFIRGTGGNAAALGTEQGDAIRNIEGYLHNLCGNGTDTTSEGCFNSSAGEVQAYAGPGTVGTFALNWFTGHLNANLVVPTAVENRPVNVALLPCIIYE</sequence>